<proteinExistence type="predicted"/>
<name>A0A820GDD4_9BILA</name>
<sequence>FRSANAHTDSLGEVDVITVR</sequence>
<feature type="non-terminal residue" evidence="1">
    <location>
        <position position="1"/>
    </location>
</feature>
<evidence type="ECO:0000313" key="1">
    <source>
        <dbReference type="EMBL" id="CAF4276081.1"/>
    </source>
</evidence>
<protein>
    <submittedName>
        <fullName evidence="1">Uncharacterized protein</fullName>
    </submittedName>
</protein>
<gene>
    <name evidence="1" type="ORF">OTI717_LOCUS41265</name>
</gene>
<dbReference type="EMBL" id="CAJOAX010039399">
    <property type="protein sequence ID" value="CAF4276081.1"/>
    <property type="molecule type" value="Genomic_DNA"/>
</dbReference>
<organism evidence="1 2">
    <name type="scientific">Rotaria sordida</name>
    <dbReference type="NCBI Taxonomy" id="392033"/>
    <lineage>
        <taxon>Eukaryota</taxon>
        <taxon>Metazoa</taxon>
        <taxon>Spiralia</taxon>
        <taxon>Gnathifera</taxon>
        <taxon>Rotifera</taxon>
        <taxon>Eurotatoria</taxon>
        <taxon>Bdelloidea</taxon>
        <taxon>Philodinida</taxon>
        <taxon>Philodinidae</taxon>
        <taxon>Rotaria</taxon>
    </lineage>
</organism>
<dbReference type="AlphaFoldDB" id="A0A820GDD4"/>
<evidence type="ECO:0000313" key="2">
    <source>
        <dbReference type="Proteomes" id="UP000663823"/>
    </source>
</evidence>
<comment type="caution">
    <text evidence="1">The sequence shown here is derived from an EMBL/GenBank/DDBJ whole genome shotgun (WGS) entry which is preliminary data.</text>
</comment>
<dbReference type="Proteomes" id="UP000663823">
    <property type="component" value="Unassembled WGS sequence"/>
</dbReference>
<accession>A0A820GDD4</accession>
<reference evidence="1" key="1">
    <citation type="submission" date="2021-02" db="EMBL/GenBank/DDBJ databases">
        <authorList>
            <person name="Nowell W R."/>
        </authorList>
    </citation>
    <scope>NUCLEOTIDE SEQUENCE</scope>
</reference>